<comment type="similarity">
    <text evidence="2 9">Belongs to the mitochondrial carrier (TC 2.A.29) family.</text>
</comment>
<comment type="subcellular location">
    <subcellularLocation>
        <location evidence="1">Membrane</location>
        <topology evidence="1">Multi-pass membrane protein</topology>
    </subcellularLocation>
</comment>
<evidence type="ECO:0000256" key="5">
    <source>
        <dbReference type="ARBA" id="ARBA00022737"/>
    </source>
</evidence>
<dbReference type="EMBL" id="BAABME010002878">
    <property type="protein sequence ID" value="GAA0156505.1"/>
    <property type="molecule type" value="Genomic_DNA"/>
</dbReference>
<dbReference type="AlphaFoldDB" id="A0AAV3PXV7"/>
<dbReference type="Proteomes" id="UP001454036">
    <property type="component" value="Unassembled WGS sequence"/>
</dbReference>
<sequence length="401" mass="44036">MSLVSLNSQDNYDFFSNFGHLNALLLSSLQNPPKSIRNTNKKVQNLMSKRHNFSSTSISIEAQIPNQEKGDSSWLKTFTRDSLKFNGSLKNLYVHEKALIGAASGGFAGGFTHMCLHPLDTIKTKLQTKGATEMYNRTFDAIVQTFKNEGILGFYRGVSAAIIGSSASSAVYFGTCEFGKSLLSKIETFPPLLIPPIAGAMGNIASSALMVPKELITQRMQAGAKGKSWELILTILKKDGIMGLYTGYGATLLRNLPTGVLNYSTFEYLKAGMLRQQNKEKLEGYENVFCGAMAGAVSASLTTPLDVLKTRMMTRTNVQVVNKVGAVMYDGIQETLKQILKKEGWVGLTRGMGLRILQNACFSAIGFFAFETARVTILNEYLKCKQLQNVDSKFIKVDKLS</sequence>
<feature type="repeat" description="Solcar" evidence="8">
    <location>
        <begin position="190"/>
        <end position="272"/>
    </location>
</feature>
<dbReference type="PANTHER" id="PTHR45667">
    <property type="entry name" value="S-ADENOSYLMETHIONINE MITOCHONDRIAL CARRIER PROTEIN"/>
    <property type="match status" value="1"/>
</dbReference>
<evidence type="ECO:0000313" key="11">
    <source>
        <dbReference type="Proteomes" id="UP001454036"/>
    </source>
</evidence>
<evidence type="ECO:0000256" key="4">
    <source>
        <dbReference type="ARBA" id="ARBA00022692"/>
    </source>
</evidence>
<dbReference type="PROSITE" id="PS50920">
    <property type="entry name" value="SOLCAR"/>
    <property type="match status" value="3"/>
</dbReference>
<keyword evidence="6" id="KW-1133">Transmembrane helix</keyword>
<keyword evidence="3 9" id="KW-0813">Transport</keyword>
<evidence type="ECO:0000313" key="10">
    <source>
        <dbReference type="EMBL" id="GAA0156505.1"/>
    </source>
</evidence>
<evidence type="ECO:0000256" key="1">
    <source>
        <dbReference type="ARBA" id="ARBA00004141"/>
    </source>
</evidence>
<keyword evidence="4 8" id="KW-0812">Transmembrane</keyword>
<dbReference type="Pfam" id="PF00153">
    <property type="entry name" value="Mito_carr"/>
    <property type="match status" value="3"/>
</dbReference>
<evidence type="ECO:0000256" key="6">
    <source>
        <dbReference type="ARBA" id="ARBA00022989"/>
    </source>
</evidence>
<evidence type="ECO:0000256" key="7">
    <source>
        <dbReference type="ARBA" id="ARBA00023136"/>
    </source>
</evidence>
<keyword evidence="7 8" id="KW-0472">Membrane</keyword>
<evidence type="ECO:0000256" key="2">
    <source>
        <dbReference type="ARBA" id="ARBA00006375"/>
    </source>
</evidence>
<proteinExistence type="inferred from homology"/>
<protein>
    <submittedName>
        <fullName evidence="10">Mitochondrial carrier protein</fullName>
    </submittedName>
</protein>
<evidence type="ECO:0000256" key="9">
    <source>
        <dbReference type="RuleBase" id="RU000488"/>
    </source>
</evidence>
<dbReference type="InterPro" id="IPR023395">
    <property type="entry name" value="MCP_dom_sf"/>
</dbReference>
<evidence type="ECO:0000256" key="8">
    <source>
        <dbReference type="PROSITE-ProRule" id="PRU00282"/>
    </source>
</evidence>
<accession>A0AAV3PXV7</accession>
<evidence type="ECO:0000256" key="3">
    <source>
        <dbReference type="ARBA" id="ARBA00022448"/>
    </source>
</evidence>
<feature type="repeat" description="Solcar" evidence="8">
    <location>
        <begin position="96"/>
        <end position="182"/>
    </location>
</feature>
<keyword evidence="11" id="KW-1185">Reference proteome</keyword>
<reference evidence="10 11" key="1">
    <citation type="submission" date="2024-01" db="EMBL/GenBank/DDBJ databases">
        <title>The complete chloroplast genome sequence of Lithospermum erythrorhizon: insights into the phylogenetic relationship among Boraginaceae species and the maternal lineages of purple gromwells.</title>
        <authorList>
            <person name="Okada T."/>
            <person name="Watanabe K."/>
        </authorList>
    </citation>
    <scope>NUCLEOTIDE SEQUENCE [LARGE SCALE GENOMIC DNA]</scope>
</reference>
<dbReference type="FunFam" id="1.50.40.10:FF:000097">
    <property type="entry name" value="Protein MITOFERRINLIKE 1, chloroplastic"/>
    <property type="match status" value="1"/>
</dbReference>
<dbReference type="GO" id="GO:0016020">
    <property type="term" value="C:membrane"/>
    <property type="evidence" value="ECO:0007669"/>
    <property type="project" value="UniProtKB-SubCell"/>
</dbReference>
<feature type="repeat" description="Solcar" evidence="8">
    <location>
        <begin position="282"/>
        <end position="376"/>
    </location>
</feature>
<gene>
    <name evidence="10" type="ORF">LIER_13991</name>
</gene>
<dbReference type="SUPFAM" id="SSF103506">
    <property type="entry name" value="Mitochondrial carrier"/>
    <property type="match status" value="1"/>
</dbReference>
<organism evidence="10 11">
    <name type="scientific">Lithospermum erythrorhizon</name>
    <name type="common">Purple gromwell</name>
    <name type="synonym">Lithospermum officinale var. erythrorhizon</name>
    <dbReference type="NCBI Taxonomy" id="34254"/>
    <lineage>
        <taxon>Eukaryota</taxon>
        <taxon>Viridiplantae</taxon>
        <taxon>Streptophyta</taxon>
        <taxon>Embryophyta</taxon>
        <taxon>Tracheophyta</taxon>
        <taxon>Spermatophyta</taxon>
        <taxon>Magnoliopsida</taxon>
        <taxon>eudicotyledons</taxon>
        <taxon>Gunneridae</taxon>
        <taxon>Pentapetalae</taxon>
        <taxon>asterids</taxon>
        <taxon>lamiids</taxon>
        <taxon>Boraginales</taxon>
        <taxon>Boraginaceae</taxon>
        <taxon>Boraginoideae</taxon>
        <taxon>Lithospermeae</taxon>
        <taxon>Lithospermum</taxon>
    </lineage>
</organism>
<dbReference type="InterPro" id="IPR018108">
    <property type="entry name" value="MCP_transmembrane"/>
</dbReference>
<keyword evidence="5" id="KW-0677">Repeat</keyword>
<name>A0AAV3PXV7_LITER</name>
<comment type="caution">
    <text evidence="10">The sequence shown here is derived from an EMBL/GenBank/DDBJ whole genome shotgun (WGS) entry which is preliminary data.</text>
</comment>
<dbReference type="Gene3D" id="1.50.40.10">
    <property type="entry name" value="Mitochondrial carrier domain"/>
    <property type="match status" value="2"/>
</dbReference>